<organism evidence="2 3">
    <name type="scientific">Caloranaerobacter azorensis H53214</name>
    <dbReference type="NCBI Taxonomy" id="1156417"/>
    <lineage>
        <taxon>Bacteria</taxon>
        <taxon>Bacillati</taxon>
        <taxon>Bacillota</taxon>
        <taxon>Tissierellia</taxon>
        <taxon>Tissierellales</taxon>
        <taxon>Thermohalobacteraceae</taxon>
        <taxon>Caloranaerobacter</taxon>
    </lineage>
</organism>
<evidence type="ECO:0000313" key="3">
    <source>
        <dbReference type="Proteomes" id="UP000029622"/>
    </source>
</evidence>
<sequence length="229" mass="26526">MSNTKKTANFIMAFFSTIMFISIVSRIIMPYISNLNENIVNNVVFPILLTIALLFFGSFQGLLRYSYNKKILRSSSVLLSASTDKFNLNERLWYYLLVALIYFLPILKNPLSSKMIIIRIILFIITLALIEILLKLSNRTIKIHFLKNGILITGFDIRIGLPIVYGTQIHNDSGYYSYNDIENYFIFPDYIDLYLILKQGKLTFKSNSELARQVSGILKQNKIEMKKFT</sequence>
<reference evidence="2 3" key="1">
    <citation type="submission" date="2013-12" db="EMBL/GenBank/DDBJ databases">
        <title>Draft genome sequence of Caloranaerobacter sp. H53214.</title>
        <authorList>
            <person name="Jiang L.J."/>
            <person name="Shao Z.Z."/>
            <person name="Long M.N."/>
        </authorList>
    </citation>
    <scope>NUCLEOTIDE SEQUENCE [LARGE SCALE GENOMIC DNA]</scope>
    <source>
        <strain evidence="2 3">H53214</strain>
    </source>
</reference>
<protein>
    <recommendedName>
        <fullName evidence="4">DUF5673 domain-containing protein</fullName>
    </recommendedName>
</protein>
<feature type="transmembrane region" description="Helical" evidence="1">
    <location>
        <begin position="116"/>
        <end position="134"/>
    </location>
</feature>
<comment type="caution">
    <text evidence="2">The sequence shown here is derived from an EMBL/GenBank/DDBJ whole genome shotgun (WGS) entry which is preliminary data.</text>
</comment>
<feature type="transmembrane region" description="Helical" evidence="1">
    <location>
        <begin position="92"/>
        <end position="110"/>
    </location>
</feature>
<accession>A0A096BIV5</accession>
<dbReference type="RefSeq" id="WP_035162903.1">
    <property type="nucleotide sequence ID" value="NZ_AZTB01000017.1"/>
</dbReference>
<evidence type="ECO:0008006" key="4">
    <source>
        <dbReference type="Google" id="ProtNLM"/>
    </source>
</evidence>
<keyword evidence="1" id="KW-0472">Membrane</keyword>
<name>A0A096BIV5_9FIRM</name>
<feature type="transmembrane region" description="Helical" evidence="1">
    <location>
        <begin position="12"/>
        <end position="32"/>
    </location>
</feature>
<gene>
    <name evidence="2" type="ORF">Y919_04735</name>
</gene>
<dbReference type="AlphaFoldDB" id="A0A096BIV5"/>
<evidence type="ECO:0000313" key="2">
    <source>
        <dbReference type="EMBL" id="KGG80683.1"/>
    </source>
</evidence>
<feature type="transmembrane region" description="Helical" evidence="1">
    <location>
        <begin position="44"/>
        <end position="63"/>
    </location>
</feature>
<dbReference type="EMBL" id="AZTB01000017">
    <property type="protein sequence ID" value="KGG80683.1"/>
    <property type="molecule type" value="Genomic_DNA"/>
</dbReference>
<evidence type="ECO:0000256" key="1">
    <source>
        <dbReference type="SAM" id="Phobius"/>
    </source>
</evidence>
<keyword evidence="1" id="KW-0812">Transmembrane</keyword>
<dbReference type="Proteomes" id="UP000029622">
    <property type="component" value="Unassembled WGS sequence"/>
</dbReference>
<keyword evidence="1" id="KW-1133">Transmembrane helix</keyword>
<proteinExistence type="predicted"/>